<evidence type="ECO:0000256" key="1">
    <source>
        <dbReference type="SAM" id="MobiDB-lite"/>
    </source>
</evidence>
<comment type="caution">
    <text evidence="2">The sequence shown here is derived from an EMBL/GenBank/DDBJ whole genome shotgun (WGS) entry which is preliminary data.</text>
</comment>
<gene>
    <name evidence="2" type="ORF">ROHU_001913</name>
</gene>
<name>A0A498P175_LABRO</name>
<dbReference type="AlphaFoldDB" id="A0A498P175"/>
<evidence type="ECO:0000313" key="3">
    <source>
        <dbReference type="Proteomes" id="UP000290572"/>
    </source>
</evidence>
<organism evidence="2 3">
    <name type="scientific">Labeo rohita</name>
    <name type="common">Indian major carp</name>
    <name type="synonym">Cyprinus rohita</name>
    <dbReference type="NCBI Taxonomy" id="84645"/>
    <lineage>
        <taxon>Eukaryota</taxon>
        <taxon>Metazoa</taxon>
        <taxon>Chordata</taxon>
        <taxon>Craniata</taxon>
        <taxon>Vertebrata</taxon>
        <taxon>Euteleostomi</taxon>
        <taxon>Actinopterygii</taxon>
        <taxon>Neopterygii</taxon>
        <taxon>Teleostei</taxon>
        <taxon>Ostariophysi</taxon>
        <taxon>Cypriniformes</taxon>
        <taxon>Cyprinidae</taxon>
        <taxon>Labeoninae</taxon>
        <taxon>Labeonini</taxon>
        <taxon>Labeo</taxon>
    </lineage>
</organism>
<proteinExistence type="predicted"/>
<protein>
    <submittedName>
        <fullName evidence="2">Uncharacterized protein</fullName>
    </submittedName>
</protein>
<evidence type="ECO:0000313" key="2">
    <source>
        <dbReference type="EMBL" id="RXN37589.1"/>
    </source>
</evidence>
<reference evidence="2 3" key="1">
    <citation type="submission" date="2018-03" db="EMBL/GenBank/DDBJ databases">
        <title>Draft genome sequence of Rohu Carp (Labeo rohita).</title>
        <authorList>
            <person name="Das P."/>
            <person name="Kushwaha B."/>
            <person name="Joshi C.G."/>
            <person name="Kumar D."/>
            <person name="Nagpure N.S."/>
            <person name="Sahoo L."/>
            <person name="Das S.P."/>
            <person name="Bit A."/>
            <person name="Patnaik S."/>
            <person name="Meher P.K."/>
            <person name="Jayasankar P."/>
            <person name="Koringa P.G."/>
            <person name="Patel N.V."/>
            <person name="Hinsu A.T."/>
            <person name="Kumar R."/>
            <person name="Pandey M."/>
            <person name="Agarwal S."/>
            <person name="Srivastava S."/>
            <person name="Singh M."/>
            <person name="Iquebal M.A."/>
            <person name="Jaiswal S."/>
            <person name="Angadi U.B."/>
            <person name="Kumar N."/>
            <person name="Raza M."/>
            <person name="Shah T.M."/>
            <person name="Rai A."/>
            <person name="Jena J.K."/>
        </authorList>
    </citation>
    <scope>NUCLEOTIDE SEQUENCE [LARGE SCALE GENOMIC DNA]</scope>
    <source>
        <strain evidence="2">DASCIFA01</strain>
        <tissue evidence="2">Testis</tissue>
    </source>
</reference>
<feature type="region of interest" description="Disordered" evidence="1">
    <location>
        <begin position="1"/>
        <end position="26"/>
    </location>
</feature>
<dbReference type="Proteomes" id="UP000290572">
    <property type="component" value="Unassembled WGS sequence"/>
</dbReference>
<keyword evidence="3" id="KW-1185">Reference proteome</keyword>
<feature type="compositionally biased region" description="Basic and acidic residues" evidence="1">
    <location>
        <begin position="1"/>
        <end position="15"/>
    </location>
</feature>
<sequence>MDPPKARREGNRANEAKNGGENGLPGVAFSRSSGAVNGWAPVEMEGLSIRFLTAQFVVWIMFVTSEVHFGDL</sequence>
<accession>A0A498P175</accession>
<dbReference type="EMBL" id="QBIY01005653">
    <property type="protein sequence ID" value="RXN37589.1"/>
    <property type="molecule type" value="Genomic_DNA"/>
</dbReference>